<organism evidence="1 2">
    <name type="scientific">Gloeothece verrucosa (strain PCC 7822)</name>
    <name type="common">Cyanothece sp. (strain PCC 7822)</name>
    <dbReference type="NCBI Taxonomy" id="497965"/>
    <lineage>
        <taxon>Bacteria</taxon>
        <taxon>Bacillati</taxon>
        <taxon>Cyanobacteriota</taxon>
        <taxon>Cyanophyceae</taxon>
        <taxon>Oscillatoriophycideae</taxon>
        <taxon>Chroococcales</taxon>
        <taxon>Aphanothecaceae</taxon>
        <taxon>Gloeothece</taxon>
        <taxon>Gloeothece verrucosa</taxon>
    </lineage>
</organism>
<dbReference type="AlphaFoldDB" id="E0UDR2"/>
<accession>E0UDR2</accession>
<dbReference type="eggNOG" id="ENOG50331KX">
    <property type="taxonomic scope" value="Bacteria"/>
</dbReference>
<dbReference type="KEGG" id="cyj:Cyan7822_4589"/>
<name>E0UDR2_GLOV7</name>
<dbReference type="Proteomes" id="UP000008206">
    <property type="component" value="Chromosome"/>
</dbReference>
<dbReference type="EMBL" id="CP002198">
    <property type="protein sequence ID" value="ADN16497.1"/>
    <property type="molecule type" value="Genomic_DNA"/>
</dbReference>
<evidence type="ECO:0000313" key="1">
    <source>
        <dbReference type="EMBL" id="ADN16497.1"/>
    </source>
</evidence>
<dbReference type="HOGENOM" id="CLU_2495213_0_0_3"/>
<gene>
    <name evidence="1" type="ordered locus">Cyan7822_4589</name>
</gene>
<proteinExistence type="predicted"/>
<keyword evidence="2" id="KW-1185">Reference proteome</keyword>
<dbReference type="OrthoDB" id="460085at2"/>
<sequence>MTKKGNIYCFRANYKQSSTLNERQVPDWLCVDTNWQGYRIHTLPWIADVARALGLLPLEEDSPEAWIMYLESLGLKEVKQVGCEDFWEDRLFA</sequence>
<dbReference type="RefSeq" id="WP_013324539.1">
    <property type="nucleotide sequence ID" value="NC_014501.1"/>
</dbReference>
<reference evidence="2" key="1">
    <citation type="journal article" date="2011" name="MBio">
        <title>Novel metabolic attributes of the genus Cyanothece, comprising a group of unicellular nitrogen-fixing Cyanobacteria.</title>
        <authorList>
            <person name="Bandyopadhyay A."/>
            <person name="Elvitigala T."/>
            <person name="Welsh E."/>
            <person name="Stockel J."/>
            <person name="Liberton M."/>
            <person name="Min H."/>
            <person name="Sherman L.A."/>
            <person name="Pakrasi H.B."/>
        </authorList>
    </citation>
    <scope>NUCLEOTIDE SEQUENCE [LARGE SCALE GENOMIC DNA]</scope>
    <source>
        <strain evidence="2">PCC 7822</strain>
    </source>
</reference>
<protein>
    <submittedName>
        <fullName evidence="1">Uncharacterized protein</fullName>
    </submittedName>
</protein>
<evidence type="ECO:0000313" key="2">
    <source>
        <dbReference type="Proteomes" id="UP000008206"/>
    </source>
</evidence>